<evidence type="ECO:0000313" key="1">
    <source>
        <dbReference type="EMBL" id="EAT79789.1"/>
    </source>
</evidence>
<evidence type="ECO:0000313" key="2">
    <source>
        <dbReference type="Proteomes" id="UP000001055"/>
    </source>
</evidence>
<gene>
    <name evidence="1" type="ORF">SNOG_12989</name>
</gene>
<dbReference type="Proteomes" id="UP000001055">
    <property type="component" value="Unassembled WGS sequence"/>
</dbReference>
<dbReference type="InParanoid" id="Q0U5H5"/>
<name>Q0U5H5_PHANO</name>
<dbReference type="HOGENOM" id="CLU_1797162_0_0_1"/>
<sequence>MWICLRLQEFSKREKTWVMVKLTGLRPNPTRYFRGRHIPVATTEVIHRASTLHILTTQILRPQFMFKDVALANFVIGHDPGKSGFAGRGKLSTSIDTTANLPIWFGRNALLWGPRKLELGPKHGQDEQYRSLTFLGSGFPGSWG</sequence>
<organism evidence="1 2">
    <name type="scientific">Phaeosphaeria nodorum (strain SN15 / ATCC MYA-4574 / FGSC 10173)</name>
    <name type="common">Glume blotch fungus</name>
    <name type="synonym">Parastagonospora nodorum</name>
    <dbReference type="NCBI Taxonomy" id="321614"/>
    <lineage>
        <taxon>Eukaryota</taxon>
        <taxon>Fungi</taxon>
        <taxon>Dikarya</taxon>
        <taxon>Ascomycota</taxon>
        <taxon>Pezizomycotina</taxon>
        <taxon>Dothideomycetes</taxon>
        <taxon>Pleosporomycetidae</taxon>
        <taxon>Pleosporales</taxon>
        <taxon>Pleosporineae</taxon>
        <taxon>Phaeosphaeriaceae</taxon>
        <taxon>Parastagonospora</taxon>
    </lineage>
</organism>
<protein>
    <submittedName>
        <fullName evidence="1">Uncharacterized protein</fullName>
    </submittedName>
</protein>
<reference evidence="2" key="1">
    <citation type="journal article" date="2007" name="Plant Cell">
        <title>Dothideomycete-plant interactions illuminated by genome sequencing and EST analysis of the wheat pathogen Stagonospora nodorum.</title>
        <authorList>
            <person name="Hane J.K."/>
            <person name="Lowe R.G."/>
            <person name="Solomon P.S."/>
            <person name="Tan K.C."/>
            <person name="Schoch C.L."/>
            <person name="Spatafora J.W."/>
            <person name="Crous P.W."/>
            <person name="Kodira C."/>
            <person name="Birren B.W."/>
            <person name="Galagan J.E."/>
            <person name="Torriani S.F."/>
            <person name="McDonald B.A."/>
            <person name="Oliver R.P."/>
        </authorList>
    </citation>
    <scope>NUCLEOTIDE SEQUENCE [LARGE SCALE GENOMIC DNA]</scope>
    <source>
        <strain evidence="2">SN15 / ATCC MYA-4574 / FGSC 10173</strain>
    </source>
</reference>
<proteinExistence type="predicted"/>
<dbReference type="EMBL" id="CH445348">
    <property type="protein sequence ID" value="EAT79789.1"/>
    <property type="molecule type" value="Genomic_DNA"/>
</dbReference>
<accession>Q0U5H5</accession>
<dbReference type="KEGG" id="pno:SNOG_12989"/>
<dbReference type="AlphaFoldDB" id="Q0U5H5"/>
<dbReference type="GeneID" id="5980116"/>
<dbReference type="RefSeq" id="XP_001803203.1">
    <property type="nucleotide sequence ID" value="XM_001803151.1"/>
</dbReference>